<evidence type="ECO:0000313" key="2">
    <source>
        <dbReference type="Proteomes" id="UP000688137"/>
    </source>
</evidence>
<proteinExistence type="predicted"/>
<protein>
    <submittedName>
        <fullName evidence="1">Uncharacterized protein</fullName>
    </submittedName>
</protein>
<keyword evidence="2" id="KW-1185">Reference proteome</keyword>
<organism evidence="1 2">
    <name type="scientific">Paramecium primaurelia</name>
    <dbReference type="NCBI Taxonomy" id="5886"/>
    <lineage>
        <taxon>Eukaryota</taxon>
        <taxon>Sar</taxon>
        <taxon>Alveolata</taxon>
        <taxon>Ciliophora</taxon>
        <taxon>Intramacronucleata</taxon>
        <taxon>Oligohymenophorea</taxon>
        <taxon>Peniculida</taxon>
        <taxon>Parameciidae</taxon>
        <taxon>Paramecium</taxon>
    </lineage>
</organism>
<name>A0A8S1JZV7_PARPR</name>
<reference evidence="1" key="1">
    <citation type="submission" date="2021-01" db="EMBL/GenBank/DDBJ databases">
        <authorList>
            <consortium name="Genoscope - CEA"/>
            <person name="William W."/>
        </authorList>
    </citation>
    <scope>NUCLEOTIDE SEQUENCE</scope>
</reference>
<accession>A0A8S1JZV7</accession>
<gene>
    <name evidence="1" type="ORF">PPRIM_AZ9-3.1.T0120282</name>
</gene>
<dbReference type="Proteomes" id="UP000688137">
    <property type="component" value="Unassembled WGS sequence"/>
</dbReference>
<evidence type="ECO:0000313" key="1">
    <source>
        <dbReference type="EMBL" id="CAD8048014.1"/>
    </source>
</evidence>
<comment type="caution">
    <text evidence="1">The sequence shown here is derived from an EMBL/GenBank/DDBJ whole genome shotgun (WGS) entry which is preliminary data.</text>
</comment>
<dbReference type="OMA" id="PWESSHK"/>
<dbReference type="AlphaFoldDB" id="A0A8S1JZV7"/>
<dbReference type="EMBL" id="CAJJDM010000009">
    <property type="protein sequence ID" value="CAD8048014.1"/>
    <property type="molecule type" value="Genomic_DNA"/>
</dbReference>
<sequence>MENLQNTQNNPIATYQLFLKRSLTKQINNQKVLPVFGYKINLQSTRLQHQPINLQLSPNHNQTTKSHFINPELINAKNHPNKDSSYQYYINEITKKKSPKKFNFENSCTNSNLLKTQLKHYKANQNVVLPQLYTPIKIKKQFPSKINITEPQILEELQPWESSQTSIPYF</sequence>